<proteinExistence type="predicted"/>
<dbReference type="EMBL" id="JAWDJW010005911">
    <property type="protein sequence ID" value="KAK3066291.1"/>
    <property type="molecule type" value="Genomic_DNA"/>
</dbReference>
<organism evidence="1 2">
    <name type="scientific">Coniosporium uncinatum</name>
    <dbReference type="NCBI Taxonomy" id="93489"/>
    <lineage>
        <taxon>Eukaryota</taxon>
        <taxon>Fungi</taxon>
        <taxon>Dikarya</taxon>
        <taxon>Ascomycota</taxon>
        <taxon>Pezizomycotina</taxon>
        <taxon>Dothideomycetes</taxon>
        <taxon>Dothideomycetes incertae sedis</taxon>
        <taxon>Coniosporium</taxon>
    </lineage>
</organism>
<evidence type="ECO:0000313" key="1">
    <source>
        <dbReference type="EMBL" id="KAK3066291.1"/>
    </source>
</evidence>
<evidence type="ECO:0000313" key="2">
    <source>
        <dbReference type="Proteomes" id="UP001186974"/>
    </source>
</evidence>
<name>A0ACC3DE69_9PEZI</name>
<accession>A0ACC3DE69</accession>
<comment type="caution">
    <text evidence="1">The sequence shown here is derived from an EMBL/GenBank/DDBJ whole genome shotgun (WGS) entry which is preliminary data.</text>
</comment>
<dbReference type="Proteomes" id="UP001186974">
    <property type="component" value="Unassembled WGS sequence"/>
</dbReference>
<keyword evidence="2" id="KW-1185">Reference proteome</keyword>
<protein>
    <submittedName>
        <fullName evidence="1">Uncharacterized protein</fullName>
    </submittedName>
</protein>
<reference evidence="1" key="1">
    <citation type="submission" date="2024-09" db="EMBL/GenBank/DDBJ databases">
        <title>Black Yeasts Isolated from many extreme environments.</title>
        <authorList>
            <person name="Coleine C."/>
            <person name="Stajich J.E."/>
            <person name="Selbmann L."/>
        </authorList>
    </citation>
    <scope>NUCLEOTIDE SEQUENCE</scope>
    <source>
        <strain evidence="1">CCFEE 5737</strain>
    </source>
</reference>
<sequence>MALVRRHISVHPGAIDGSYLGFLLLPSRETSPRGRKRRAIKVPFFRRHKANTATGPDDLSTTIRYQRDDPLHFLHYVGRFLLFIWLELPLYFLRKNKPSLALRACASELASYAFMYYMTFHIHARASTFVLLIPFVQLRLGLMIGNWGQHALVDEAEPDSDFR</sequence>
<feature type="non-terminal residue" evidence="1">
    <location>
        <position position="163"/>
    </location>
</feature>
<gene>
    <name evidence="1" type="ORF">LTS18_001844</name>
</gene>